<organism evidence="1 2">
    <name type="scientific">Manihot esculenta</name>
    <name type="common">Cassava</name>
    <name type="synonym">Jatropha manihot</name>
    <dbReference type="NCBI Taxonomy" id="3983"/>
    <lineage>
        <taxon>Eukaryota</taxon>
        <taxon>Viridiplantae</taxon>
        <taxon>Streptophyta</taxon>
        <taxon>Embryophyta</taxon>
        <taxon>Tracheophyta</taxon>
        <taxon>Spermatophyta</taxon>
        <taxon>Magnoliopsida</taxon>
        <taxon>eudicotyledons</taxon>
        <taxon>Gunneridae</taxon>
        <taxon>Pentapetalae</taxon>
        <taxon>rosids</taxon>
        <taxon>fabids</taxon>
        <taxon>Malpighiales</taxon>
        <taxon>Euphorbiaceae</taxon>
        <taxon>Crotonoideae</taxon>
        <taxon>Manihoteae</taxon>
        <taxon>Manihot</taxon>
    </lineage>
</organism>
<protein>
    <submittedName>
        <fullName evidence="1">Uncharacterized protein</fullName>
    </submittedName>
</protein>
<evidence type="ECO:0000313" key="2">
    <source>
        <dbReference type="Proteomes" id="UP000091857"/>
    </source>
</evidence>
<sequence length="375" mass="39915">MRSAMSMAFLKIIRAFLFLLLLAISLLSSPALSDGEEEIVLQGLNSFRTAMSLPALTLNENAACLADKFADQILEDIPCSSNSPLLQNYPDVLAYCGVDVSQTREGAVLPVCVPQLVPNLLLSNLTNALQYVKYLTDAKFTGAGLGTEDNWMVIILSTNTPGGSFGSDINTFISNAPVDSGGQQQGNASDAVDLFKSLNCHRAFLDLPTFVENKETGCFAGELAQKLGDQPCNEANSSSASNPLQLDQYPEILSKCNIDINNTKDDVALPVCVPQLAPTKVFTNYTRTDYAQYINDSNFAEAGVGSKGDWMVVVLSTNTAQNVTVAGDFALANVLVTTKKGQFAAGSANSLVSKVGFGHCLMSFLLGMLAYGGVL</sequence>
<accession>A0ACB7HBZ0</accession>
<keyword evidence="2" id="KW-1185">Reference proteome</keyword>
<dbReference type="EMBL" id="CM004394">
    <property type="protein sequence ID" value="KAG8649681.1"/>
    <property type="molecule type" value="Genomic_DNA"/>
</dbReference>
<reference evidence="2" key="1">
    <citation type="journal article" date="2016" name="Nat. Biotechnol.">
        <title>Sequencing wild and cultivated cassava and related species reveals extensive interspecific hybridization and genetic diversity.</title>
        <authorList>
            <person name="Bredeson J.V."/>
            <person name="Lyons J.B."/>
            <person name="Prochnik S.E."/>
            <person name="Wu G.A."/>
            <person name="Ha C.M."/>
            <person name="Edsinger-Gonzales E."/>
            <person name="Grimwood J."/>
            <person name="Schmutz J."/>
            <person name="Rabbi I.Y."/>
            <person name="Egesi C."/>
            <person name="Nauluvula P."/>
            <person name="Lebot V."/>
            <person name="Ndunguru J."/>
            <person name="Mkamilo G."/>
            <person name="Bart R.S."/>
            <person name="Setter T.L."/>
            <person name="Gleadow R.M."/>
            <person name="Kulakow P."/>
            <person name="Ferguson M.E."/>
            <person name="Rounsley S."/>
            <person name="Rokhsar D.S."/>
        </authorList>
    </citation>
    <scope>NUCLEOTIDE SEQUENCE [LARGE SCALE GENOMIC DNA]</scope>
    <source>
        <strain evidence="2">cv. AM560-2</strain>
    </source>
</reference>
<proteinExistence type="predicted"/>
<name>A0ACB7HBZ0_MANES</name>
<gene>
    <name evidence="1" type="ORF">MANES_08G121950v8</name>
</gene>
<comment type="caution">
    <text evidence="1">The sequence shown here is derived from an EMBL/GenBank/DDBJ whole genome shotgun (WGS) entry which is preliminary data.</text>
</comment>
<evidence type="ECO:0000313" key="1">
    <source>
        <dbReference type="EMBL" id="KAG8649681.1"/>
    </source>
</evidence>
<dbReference type="Proteomes" id="UP000091857">
    <property type="component" value="Chromosome 8"/>
</dbReference>